<dbReference type="EMBL" id="BAAAQN010000093">
    <property type="protein sequence ID" value="GAA2063663.1"/>
    <property type="molecule type" value="Genomic_DNA"/>
</dbReference>
<reference evidence="2 3" key="1">
    <citation type="journal article" date="2019" name="Int. J. Syst. Evol. Microbiol.">
        <title>The Global Catalogue of Microorganisms (GCM) 10K type strain sequencing project: providing services to taxonomists for standard genome sequencing and annotation.</title>
        <authorList>
            <consortium name="The Broad Institute Genomics Platform"/>
            <consortium name="The Broad Institute Genome Sequencing Center for Infectious Disease"/>
            <person name="Wu L."/>
            <person name="Ma J."/>
        </authorList>
    </citation>
    <scope>NUCLEOTIDE SEQUENCE [LARGE SCALE GENOMIC DNA]</scope>
    <source>
        <strain evidence="2 3">JCM 16014</strain>
    </source>
</reference>
<protein>
    <recommendedName>
        <fullName evidence="4">DUF3047 domain-containing protein</fullName>
    </recommendedName>
</protein>
<evidence type="ECO:0000256" key="1">
    <source>
        <dbReference type="SAM" id="MobiDB-lite"/>
    </source>
</evidence>
<dbReference type="Proteomes" id="UP001500751">
    <property type="component" value="Unassembled WGS sequence"/>
</dbReference>
<feature type="region of interest" description="Disordered" evidence="1">
    <location>
        <begin position="196"/>
        <end position="223"/>
    </location>
</feature>
<evidence type="ECO:0008006" key="4">
    <source>
        <dbReference type="Google" id="ProtNLM"/>
    </source>
</evidence>
<keyword evidence="3" id="KW-1185">Reference proteome</keyword>
<evidence type="ECO:0000313" key="2">
    <source>
        <dbReference type="EMBL" id="GAA2063663.1"/>
    </source>
</evidence>
<feature type="region of interest" description="Disordered" evidence="1">
    <location>
        <begin position="1"/>
        <end position="25"/>
    </location>
</feature>
<comment type="caution">
    <text evidence="2">The sequence shown here is derived from an EMBL/GenBank/DDBJ whole genome shotgun (WGS) entry which is preliminary data.</text>
</comment>
<gene>
    <name evidence="2" type="ORF">GCM10009839_88740</name>
</gene>
<organism evidence="2 3">
    <name type="scientific">Catenulispora yoronensis</name>
    <dbReference type="NCBI Taxonomy" id="450799"/>
    <lineage>
        <taxon>Bacteria</taxon>
        <taxon>Bacillati</taxon>
        <taxon>Actinomycetota</taxon>
        <taxon>Actinomycetes</taxon>
        <taxon>Catenulisporales</taxon>
        <taxon>Catenulisporaceae</taxon>
        <taxon>Catenulispora</taxon>
    </lineage>
</organism>
<sequence>MTAGIPTSARPVGCSQATSSPPLPASGQLDSVCGVGSPGLPTAYLKIVNGSGRELLRRAEAEALLERVTSSLVATVVGDLARGFSWDSPGAVPRRSQSVIPLDSASWPSPERSVAVLIELWWAPDRQGYRRIRLFRGQAADLFEAYLVAGELWRDQLVAKAKAQAVFLRSPDGAIVYQIAERALACSQACGETARKFSATRAERDTTDPPPLHDPRGDARPWQ</sequence>
<evidence type="ECO:0000313" key="3">
    <source>
        <dbReference type="Proteomes" id="UP001500751"/>
    </source>
</evidence>
<accession>A0ABN2VJA1</accession>
<name>A0ABN2VJA1_9ACTN</name>
<feature type="compositionally biased region" description="Basic and acidic residues" evidence="1">
    <location>
        <begin position="201"/>
        <end position="223"/>
    </location>
</feature>
<proteinExistence type="predicted"/>